<evidence type="ECO:0000259" key="1">
    <source>
        <dbReference type="Pfam" id="PF25342"/>
    </source>
</evidence>
<dbReference type="PANTHER" id="PTHR36587:SF2">
    <property type="entry name" value="EXPRESSION SITE-ASSOCIATED GENE 3 (ESAG3)-LIKE PROTEIN"/>
    <property type="match status" value="1"/>
</dbReference>
<evidence type="ECO:0000313" key="3">
    <source>
        <dbReference type="Proteomes" id="UP000279259"/>
    </source>
</evidence>
<sequence>MSPVRSRSVLAVLSIVSTITWVLTLFGEVWGGEDELVAGGGAPNDRFTRSFRFTFMGSAPPPPPPRLHVFMPINQAVAGQRFCRSYLSAVVNGYEPVLYNWDLEGSNREMQKAKIAGLRDVLDSYLVNADGSDYVLLADAMDIWFQLSPSFLINRFNELEAEVVIGVDKMCWPNDLASPDCTNVPQSPLPSWVNANFSEGVGAPRWANSGTVMGQLQHMRPLFHTLAEIIDSPSYASDNDQAAFNTLLSQDKLVVDPRYRMFWSSAFDTSSVVWMNTPYRPDDIPDRITPWKLYPPLAHHTLTGEVPVVVHLNDVPSKHLLEDWWGKVWFSNPLPQFQDIVRNRVRDATLRVATASEVREIPLEKVCRDHLDYW</sequence>
<keyword evidence="3" id="KW-1185">Reference proteome</keyword>
<accession>A0A427YDK6</accession>
<dbReference type="AlphaFoldDB" id="A0A427YDK6"/>
<organism evidence="2 3">
    <name type="scientific">Saitozyma podzolica</name>
    <dbReference type="NCBI Taxonomy" id="1890683"/>
    <lineage>
        <taxon>Eukaryota</taxon>
        <taxon>Fungi</taxon>
        <taxon>Dikarya</taxon>
        <taxon>Basidiomycota</taxon>
        <taxon>Agaricomycotina</taxon>
        <taxon>Tremellomycetes</taxon>
        <taxon>Tremellales</taxon>
        <taxon>Trimorphomycetaceae</taxon>
        <taxon>Saitozyma</taxon>
    </lineage>
</organism>
<dbReference type="Proteomes" id="UP000279259">
    <property type="component" value="Unassembled WGS sequence"/>
</dbReference>
<dbReference type="EMBL" id="RSCD01000014">
    <property type="protein sequence ID" value="RSH89168.1"/>
    <property type="molecule type" value="Genomic_DNA"/>
</dbReference>
<dbReference type="OrthoDB" id="2562172at2759"/>
<name>A0A427YDK6_9TREE</name>
<dbReference type="Pfam" id="PF25342">
    <property type="entry name" value="GT_PLOD"/>
    <property type="match status" value="1"/>
</dbReference>
<comment type="caution">
    <text evidence="2">The sequence shown here is derived from an EMBL/GenBank/DDBJ whole genome shotgun (WGS) entry which is preliminary data.</text>
</comment>
<protein>
    <recommendedName>
        <fullName evidence="1">PLOD1-3-like GT domain-containing protein</fullName>
    </recommendedName>
</protein>
<evidence type="ECO:0000313" key="2">
    <source>
        <dbReference type="EMBL" id="RSH89168.1"/>
    </source>
</evidence>
<feature type="domain" description="PLOD1-3-like GT" evidence="1">
    <location>
        <begin position="112"/>
        <end position="321"/>
    </location>
</feature>
<gene>
    <name evidence="2" type="ORF">EHS25_002280</name>
</gene>
<reference evidence="2 3" key="1">
    <citation type="submission" date="2018-11" db="EMBL/GenBank/DDBJ databases">
        <title>Genome sequence of Saitozyma podzolica DSM 27192.</title>
        <authorList>
            <person name="Aliyu H."/>
            <person name="Gorte O."/>
            <person name="Ochsenreither K."/>
        </authorList>
    </citation>
    <scope>NUCLEOTIDE SEQUENCE [LARGE SCALE GENOMIC DNA]</scope>
    <source>
        <strain evidence="2 3">DSM 27192</strain>
    </source>
</reference>
<dbReference type="PANTHER" id="PTHR36587">
    <property type="entry name" value="EXPRESSION SITE-ASSOCIATED GENE 3 (ESAG3)-LIKE PROTEIN"/>
    <property type="match status" value="1"/>
</dbReference>
<dbReference type="CDD" id="cd22997">
    <property type="entry name" value="GT_LH"/>
    <property type="match status" value="1"/>
</dbReference>
<dbReference type="InterPro" id="IPR057589">
    <property type="entry name" value="GT_PLOD"/>
</dbReference>
<proteinExistence type="predicted"/>